<gene>
    <name evidence="2" type="ORF">EV702DRAFT_1197488</name>
</gene>
<comment type="caution">
    <text evidence="2">The sequence shown here is derived from an EMBL/GenBank/DDBJ whole genome shotgun (WGS) entry which is preliminary data.</text>
</comment>
<keyword evidence="3" id="KW-1185">Reference proteome</keyword>
<dbReference type="EMBL" id="JABBWD010000022">
    <property type="protein sequence ID" value="KAG1777167.1"/>
    <property type="molecule type" value="Genomic_DNA"/>
</dbReference>
<evidence type="ECO:0000256" key="1">
    <source>
        <dbReference type="SAM" id="MobiDB-lite"/>
    </source>
</evidence>
<proteinExistence type="predicted"/>
<organism evidence="2 3">
    <name type="scientific">Suillus placidus</name>
    <dbReference type="NCBI Taxonomy" id="48579"/>
    <lineage>
        <taxon>Eukaryota</taxon>
        <taxon>Fungi</taxon>
        <taxon>Dikarya</taxon>
        <taxon>Basidiomycota</taxon>
        <taxon>Agaricomycotina</taxon>
        <taxon>Agaricomycetes</taxon>
        <taxon>Agaricomycetidae</taxon>
        <taxon>Boletales</taxon>
        <taxon>Suillineae</taxon>
        <taxon>Suillaceae</taxon>
        <taxon>Suillus</taxon>
    </lineage>
</organism>
<reference evidence="2" key="1">
    <citation type="journal article" date="2020" name="New Phytol.">
        <title>Comparative genomics reveals dynamic genome evolution in host specialist ectomycorrhizal fungi.</title>
        <authorList>
            <person name="Lofgren L.A."/>
            <person name="Nguyen N.H."/>
            <person name="Vilgalys R."/>
            <person name="Ruytinx J."/>
            <person name="Liao H.L."/>
            <person name="Branco S."/>
            <person name="Kuo A."/>
            <person name="LaButti K."/>
            <person name="Lipzen A."/>
            <person name="Andreopoulos W."/>
            <person name="Pangilinan J."/>
            <person name="Riley R."/>
            <person name="Hundley H."/>
            <person name="Na H."/>
            <person name="Barry K."/>
            <person name="Grigoriev I.V."/>
            <person name="Stajich J.E."/>
            <person name="Kennedy P.G."/>
        </authorList>
    </citation>
    <scope>NUCLEOTIDE SEQUENCE</scope>
    <source>
        <strain evidence="2">DOB743</strain>
    </source>
</reference>
<accession>A0A9P7D2Y6</accession>
<name>A0A9P7D2Y6_9AGAM</name>
<sequence length="323" mass="34781">MTATIYQSSQLVDVATQTDAHSFTFTRIRTQEFKLVGSPQVSKTMTDGTLDGIPCITGGITALVASVGCTLRGRTANDFPWKTMLRELTQLGCCLINYPEDTLMPGEIQPSLSRTKGIHGLTMPHRANLIIALKTGTLTIRAVTDDAAHMRLMMSKDPVIIREAPSHHSPHSCGRRPRRLPSPPSPSPTGSSTPRPSAPPTGPPTGPSGPPTEPSGPSTGPSGPPTRRYVQVYVEISCPPPRPASRAVRQAIPPSTSQDHSPWQASRAMPPAITPTRDLIPPITSVARVASSSEYVDDDANDEIDSSESDNRPVKRLRWYSSK</sequence>
<protein>
    <submittedName>
        <fullName evidence="2">Uncharacterized protein</fullName>
    </submittedName>
</protein>
<dbReference type="OrthoDB" id="2656094at2759"/>
<evidence type="ECO:0000313" key="3">
    <source>
        <dbReference type="Proteomes" id="UP000714275"/>
    </source>
</evidence>
<feature type="compositionally biased region" description="Low complexity" evidence="1">
    <location>
        <begin position="215"/>
        <end position="228"/>
    </location>
</feature>
<feature type="compositionally biased region" description="Acidic residues" evidence="1">
    <location>
        <begin position="295"/>
        <end position="308"/>
    </location>
</feature>
<dbReference type="AlphaFoldDB" id="A0A9P7D2Y6"/>
<feature type="compositionally biased region" description="Basic residues" evidence="1">
    <location>
        <begin position="168"/>
        <end position="179"/>
    </location>
</feature>
<feature type="compositionally biased region" description="Basic residues" evidence="1">
    <location>
        <begin position="314"/>
        <end position="323"/>
    </location>
</feature>
<dbReference type="Proteomes" id="UP000714275">
    <property type="component" value="Unassembled WGS sequence"/>
</dbReference>
<feature type="compositionally biased region" description="Polar residues" evidence="1">
    <location>
        <begin position="253"/>
        <end position="264"/>
    </location>
</feature>
<feature type="region of interest" description="Disordered" evidence="1">
    <location>
        <begin position="291"/>
        <end position="323"/>
    </location>
</feature>
<feature type="compositionally biased region" description="Pro residues" evidence="1">
    <location>
        <begin position="196"/>
        <end position="214"/>
    </location>
</feature>
<feature type="region of interest" description="Disordered" evidence="1">
    <location>
        <begin position="164"/>
        <end position="278"/>
    </location>
</feature>
<evidence type="ECO:0000313" key="2">
    <source>
        <dbReference type="EMBL" id="KAG1777167.1"/>
    </source>
</evidence>